<keyword evidence="3" id="KW-1185">Reference proteome</keyword>
<dbReference type="Proteomes" id="UP001257914">
    <property type="component" value="Unassembled WGS sequence"/>
</dbReference>
<organism evidence="2 3">
    <name type="scientific">Psychrosphaera aquimarina</name>
    <dbReference type="NCBI Taxonomy" id="2044854"/>
    <lineage>
        <taxon>Bacteria</taxon>
        <taxon>Pseudomonadati</taxon>
        <taxon>Pseudomonadota</taxon>
        <taxon>Gammaproteobacteria</taxon>
        <taxon>Alteromonadales</taxon>
        <taxon>Pseudoalteromonadaceae</taxon>
        <taxon>Psychrosphaera</taxon>
    </lineage>
</organism>
<keyword evidence="1" id="KW-1133">Transmembrane helix</keyword>
<evidence type="ECO:0000313" key="2">
    <source>
        <dbReference type="EMBL" id="MDU0114096.1"/>
    </source>
</evidence>
<keyword evidence="1" id="KW-0812">Transmembrane</keyword>
<dbReference type="RefSeq" id="WP_315947690.1">
    <property type="nucleotide sequence ID" value="NZ_JAWCUA010000010.1"/>
</dbReference>
<comment type="caution">
    <text evidence="2">The sequence shown here is derived from an EMBL/GenBank/DDBJ whole genome shotgun (WGS) entry which is preliminary data.</text>
</comment>
<dbReference type="EMBL" id="JAWCUA010000010">
    <property type="protein sequence ID" value="MDU0114096.1"/>
    <property type="molecule type" value="Genomic_DNA"/>
</dbReference>
<protein>
    <submittedName>
        <fullName evidence="2">Uncharacterized protein</fullName>
    </submittedName>
</protein>
<evidence type="ECO:0000313" key="3">
    <source>
        <dbReference type="Proteomes" id="UP001257914"/>
    </source>
</evidence>
<accession>A0ABU3R338</accession>
<keyword evidence="1" id="KW-0472">Membrane</keyword>
<feature type="transmembrane region" description="Helical" evidence="1">
    <location>
        <begin position="57"/>
        <end position="82"/>
    </location>
</feature>
<evidence type="ECO:0000256" key="1">
    <source>
        <dbReference type="SAM" id="Phobius"/>
    </source>
</evidence>
<gene>
    <name evidence="2" type="ORF">RT723_14065</name>
</gene>
<name>A0ABU3R338_9GAMM</name>
<reference evidence="2 3" key="1">
    <citation type="submission" date="2023-10" db="EMBL/GenBank/DDBJ databases">
        <title>Psychrosphaera aquimaarina strain SW33 isolated from seawater.</title>
        <authorList>
            <person name="Bayburt H."/>
            <person name="Kim J.M."/>
            <person name="Choi B.J."/>
            <person name="Jeon C.O."/>
        </authorList>
    </citation>
    <scope>NUCLEOTIDE SEQUENCE [LARGE SCALE GENOMIC DNA]</scope>
    <source>
        <strain evidence="2 3">KCTC 52743</strain>
    </source>
</reference>
<sequence>MKYLQYRWKQRLLIVLLVSITMSILMMGLELTDWAVNINQTGYSHGDNDTKPNMPPILMYVLPFIKEIILIGVPLFLTLIWIKIVNKIKRISSHNKTKHG</sequence>
<proteinExistence type="predicted"/>
<feature type="transmembrane region" description="Helical" evidence="1">
    <location>
        <begin position="12"/>
        <end position="29"/>
    </location>
</feature>